<gene>
    <name evidence="2" type="ORF">EJ04DRAFT_521736</name>
</gene>
<feature type="region of interest" description="Disordered" evidence="1">
    <location>
        <begin position="23"/>
        <end position="75"/>
    </location>
</feature>
<accession>A0A9P4QZY4</accession>
<evidence type="ECO:0000256" key="1">
    <source>
        <dbReference type="SAM" id="MobiDB-lite"/>
    </source>
</evidence>
<feature type="region of interest" description="Disordered" evidence="1">
    <location>
        <begin position="93"/>
        <end position="114"/>
    </location>
</feature>
<comment type="caution">
    <text evidence="2">The sequence shown here is derived from an EMBL/GenBank/DDBJ whole genome shotgun (WGS) entry which is preliminary data.</text>
</comment>
<evidence type="ECO:0000313" key="3">
    <source>
        <dbReference type="Proteomes" id="UP000799444"/>
    </source>
</evidence>
<protein>
    <submittedName>
        <fullName evidence="2">Uncharacterized protein</fullName>
    </submittedName>
</protein>
<sequence>MTTSGPRYHIPFPKNFLSLNARPSKASDATTSPDSIEASHSFLSNRPAVPRHFSISSVSSTGSIPDSPPSQAADASVFKQAIPAFLALNTKFVGPPPTAKDGSEPQSPFLSNRR</sequence>
<dbReference type="OrthoDB" id="3797248at2759"/>
<proteinExistence type="predicted"/>
<dbReference type="EMBL" id="ML996122">
    <property type="protein sequence ID" value="KAF2736712.1"/>
    <property type="molecule type" value="Genomic_DNA"/>
</dbReference>
<organism evidence="2 3">
    <name type="scientific">Polyplosphaeria fusca</name>
    <dbReference type="NCBI Taxonomy" id="682080"/>
    <lineage>
        <taxon>Eukaryota</taxon>
        <taxon>Fungi</taxon>
        <taxon>Dikarya</taxon>
        <taxon>Ascomycota</taxon>
        <taxon>Pezizomycotina</taxon>
        <taxon>Dothideomycetes</taxon>
        <taxon>Pleosporomycetidae</taxon>
        <taxon>Pleosporales</taxon>
        <taxon>Tetraplosphaeriaceae</taxon>
        <taxon>Polyplosphaeria</taxon>
    </lineage>
</organism>
<dbReference type="Proteomes" id="UP000799444">
    <property type="component" value="Unassembled WGS sequence"/>
</dbReference>
<dbReference type="AlphaFoldDB" id="A0A9P4QZY4"/>
<name>A0A9P4QZY4_9PLEO</name>
<evidence type="ECO:0000313" key="2">
    <source>
        <dbReference type="EMBL" id="KAF2736712.1"/>
    </source>
</evidence>
<keyword evidence="3" id="KW-1185">Reference proteome</keyword>
<reference evidence="2" key="1">
    <citation type="journal article" date="2020" name="Stud. Mycol.">
        <title>101 Dothideomycetes genomes: a test case for predicting lifestyles and emergence of pathogens.</title>
        <authorList>
            <person name="Haridas S."/>
            <person name="Albert R."/>
            <person name="Binder M."/>
            <person name="Bloem J."/>
            <person name="Labutti K."/>
            <person name="Salamov A."/>
            <person name="Andreopoulos B."/>
            <person name="Baker S."/>
            <person name="Barry K."/>
            <person name="Bills G."/>
            <person name="Bluhm B."/>
            <person name="Cannon C."/>
            <person name="Castanera R."/>
            <person name="Culley D."/>
            <person name="Daum C."/>
            <person name="Ezra D."/>
            <person name="Gonzalez J."/>
            <person name="Henrissat B."/>
            <person name="Kuo A."/>
            <person name="Liang C."/>
            <person name="Lipzen A."/>
            <person name="Lutzoni F."/>
            <person name="Magnuson J."/>
            <person name="Mondo S."/>
            <person name="Nolan M."/>
            <person name="Ohm R."/>
            <person name="Pangilinan J."/>
            <person name="Park H.-J."/>
            <person name="Ramirez L."/>
            <person name="Alfaro M."/>
            <person name="Sun H."/>
            <person name="Tritt A."/>
            <person name="Yoshinaga Y."/>
            <person name="Zwiers L.-H."/>
            <person name="Turgeon B."/>
            <person name="Goodwin S."/>
            <person name="Spatafora J."/>
            <person name="Crous P."/>
            <person name="Grigoriev I."/>
        </authorList>
    </citation>
    <scope>NUCLEOTIDE SEQUENCE</scope>
    <source>
        <strain evidence="2">CBS 125425</strain>
    </source>
</reference>
<feature type="compositionally biased region" description="Polar residues" evidence="1">
    <location>
        <begin position="104"/>
        <end position="114"/>
    </location>
</feature>
<feature type="compositionally biased region" description="Low complexity" evidence="1">
    <location>
        <begin position="54"/>
        <end position="65"/>
    </location>
</feature>